<dbReference type="Proteomes" id="UP000000851">
    <property type="component" value="Chromosome"/>
</dbReference>
<organism evidence="2 3">
    <name type="scientific">Catenulispora acidiphila (strain DSM 44928 / JCM 14897 / NBRC 102108 / NRRL B-24433 / ID139908)</name>
    <dbReference type="NCBI Taxonomy" id="479433"/>
    <lineage>
        <taxon>Bacteria</taxon>
        <taxon>Bacillati</taxon>
        <taxon>Actinomycetota</taxon>
        <taxon>Actinomycetes</taxon>
        <taxon>Catenulisporales</taxon>
        <taxon>Catenulisporaceae</taxon>
        <taxon>Catenulispora</taxon>
    </lineage>
</organism>
<protein>
    <submittedName>
        <fullName evidence="2">Uncharacterized protein</fullName>
    </submittedName>
</protein>
<dbReference type="KEGG" id="cai:Caci_2901"/>
<keyword evidence="3" id="KW-1185">Reference proteome</keyword>
<accession>C7Q2R8</accession>
<gene>
    <name evidence="2" type="ordered locus">Caci_2901</name>
</gene>
<evidence type="ECO:0000256" key="1">
    <source>
        <dbReference type="SAM" id="MobiDB-lite"/>
    </source>
</evidence>
<evidence type="ECO:0000313" key="2">
    <source>
        <dbReference type="EMBL" id="ACU71810.1"/>
    </source>
</evidence>
<dbReference type="AlphaFoldDB" id="C7Q2R8"/>
<dbReference type="RefSeq" id="WP_012787103.1">
    <property type="nucleotide sequence ID" value="NC_013131.1"/>
</dbReference>
<dbReference type="InParanoid" id="C7Q2R8"/>
<dbReference type="EMBL" id="CP001700">
    <property type="protein sequence ID" value="ACU71810.1"/>
    <property type="molecule type" value="Genomic_DNA"/>
</dbReference>
<dbReference type="STRING" id="479433.Caci_2901"/>
<name>C7Q2R8_CATAD</name>
<proteinExistence type="predicted"/>
<evidence type="ECO:0000313" key="3">
    <source>
        <dbReference type="Proteomes" id="UP000000851"/>
    </source>
</evidence>
<dbReference type="HOGENOM" id="CLU_3005702_0_0_11"/>
<reference evidence="2 3" key="1">
    <citation type="journal article" date="2009" name="Stand. Genomic Sci.">
        <title>Complete genome sequence of Catenulispora acidiphila type strain (ID 139908).</title>
        <authorList>
            <person name="Copeland A."/>
            <person name="Lapidus A."/>
            <person name="Glavina Del Rio T."/>
            <person name="Nolan M."/>
            <person name="Lucas S."/>
            <person name="Chen F."/>
            <person name="Tice H."/>
            <person name="Cheng J.F."/>
            <person name="Bruce D."/>
            <person name="Goodwin L."/>
            <person name="Pitluck S."/>
            <person name="Mikhailova N."/>
            <person name="Pati A."/>
            <person name="Ivanova N."/>
            <person name="Mavromatis K."/>
            <person name="Chen A."/>
            <person name="Palaniappan K."/>
            <person name="Chain P."/>
            <person name="Land M."/>
            <person name="Hauser L."/>
            <person name="Chang Y.J."/>
            <person name="Jeffries C.D."/>
            <person name="Chertkov O."/>
            <person name="Brettin T."/>
            <person name="Detter J.C."/>
            <person name="Han C."/>
            <person name="Ali Z."/>
            <person name="Tindall B.J."/>
            <person name="Goker M."/>
            <person name="Bristow J."/>
            <person name="Eisen J.A."/>
            <person name="Markowitz V."/>
            <person name="Hugenholtz P."/>
            <person name="Kyrpides N.C."/>
            <person name="Klenk H.P."/>
        </authorList>
    </citation>
    <scope>NUCLEOTIDE SEQUENCE [LARGE SCALE GENOMIC DNA]</scope>
    <source>
        <strain evidence="3">DSM 44928 / JCM 14897 / NBRC 102108 / NRRL B-24433 / ID139908</strain>
    </source>
</reference>
<feature type="region of interest" description="Disordered" evidence="1">
    <location>
        <begin position="1"/>
        <end position="24"/>
    </location>
</feature>
<feature type="compositionally biased region" description="Acidic residues" evidence="1">
    <location>
        <begin position="8"/>
        <end position="17"/>
    </location>
</feature>
<sequence length="56" mass="6225">MNGFDDYHDVDDSEPPEESPLAGWAMSEDMAAVVRARLDELDAPGEPLRGFDWADD</sequence>